<keyword evidence="6" id="KW-0281">Fimbrium</keyword>
<evidence type="ECO:0000256" key="1">
    <source>
        <dbReference type="ARBA" id="ARBA00004561"/>
    </source>
</evidence>
<evidence type="ECO:0000256" key="3">
    <source>
        <dbReference type="ARBA" id="ARBA00022558"/>
    </source>
</evidence>
<dbReference type="AlphaFoldDB" id="A0A1N7MGB4"/>
<comment type="similarity">
    <text evidence="2">Belongs to the PilY1 family.</text>
</comment>
<keyword evidence="8" id="KW-0732">Signal</keyword>
<dbReference type="InterPro" id="IPR008707">
    <property type="entry name" value="B-propeller_PilY1"/>
</dbReference>
<accession>A0A1N7MGB4</accession>
<feature type="signal peptide" evidence="8">
    <location>
        <begin position="1"/>
        <end position="23"/>
    </location>
</feature>
<keyword evidence="3" id="KW-1029">Fimbrium biogenesis</keyword>
<keyword evidence="4" id="KW-0479">Metal-binding</keyword>
<organism evidence="10 11">
    <name type="scientific">Neptunomonas antarctica</name>
    <dbReference type="NCBI Taxonomy" id="619304"/>
    <lineage>
        <taxon>Bacteria</taxon>
        <taxon>Pseudomonadati</taxon>
        <taxon>Pseudomonadota</taxon>
        <taxon>Gammaproteobacteria</taxon>
        <taxon>Oceanospirillales</taxon>
        <taxon>Oceanospirillaceae</taxon>
        <taxon>Neptunomonas</taxon>
    </lineage>
</organism>
<dbReference type="SUPFAM" id="SSF50998">
    <property type="entry name" value="Quinoprotein alcohol dehydrogenase-like"/>
    <property type="match status" value="1"/>
</dbReference>
<dbReference type="GO" id="GO:0046872">
    <property type="term" value="F:metal ion binding"/>
    <property type="evidence" value="ECO:0007669"/>
    <property type="project" value="UniProtKB-KW"/>
</dbReference>
<comment type="subcellular location">
    <subcellularLocation>
        <location evidence="1">Fimbrium</location>
    </subcellularLocation>
</comment>
<feature type="chain" id="PRO_5012433218" evidence="8">
    <location>
        <begin position="24"/>
        <end position="1123"/>
    </location>
</feature>
<evidence type="ECO:0000256" key="5">
    <source>
        <dbReference type="ARBA" id="ARBA00022837"/>
    </source>
</evidence>
<protein>
    <submittedName>
        <fullName evidence="10">Type IV pilus assembly protein PilY1</fullName>
    </submittedName>
</protein>
<evidence type="ECO:0000256" key="7">
    <source>
        <dbReference type="SAM" id="MobiDB-lite"/>
    </source>
</evidence>
<keyword evidence="11" id="KW-1185">Reference proteome</keyword>
<evidence type="ECO:0000256" key="6">
    <source>
        <dbReference type="ARBA" id="ARBA00023263"/>
    </source>
</evidence>
<feature type="region of interest" description="Disordered" evidence="7">
    <location>
        <begin position="297"/>
        <end position="317"/>
    </location>
</feature>
<evidence type="ECO:0000313" key="11">
    <source>
        <dbReference type="Proteomes" id="UP000185999"/>
    </source>
</evidence>
<proteinExistence type="inferred from homology"/>
<dbReference type="RefSeq" id="WP_162224944.1">
    <property type="nucleotide sequence ID" value="NZ_FTOE01000006.1"/>
</dbReference>
<name>A0A1N7MGB4_9GAMM</name>
<gene>
    <name evidence="10" type="ORF">SAMN05421760_10633</name>
</gene>
<dbReference type="InterPro" id="IPR036465">
    <property type="entry name" value="vWFA_dom_sf"/>
</dbReference>
<dbReference type="SUPFAM" id="SSF53300">
    <property type="entry name" value="vWA-like"/>
    <property type="match status" value="1"/>
</dbReference>
<feature type="domain" description="PilY1 beta-propeller" evidence="9">
    <location>
        <begin position="577"/>
        <end position="949"/>
    </location>
</feature>
<keyword evidence="5" id="KW-0106">Calcium</keyword>
<dbReference type="Gene3D" id="3.40.50.410">
    <property type="entry name" value="von Willebrand factor, type A domain"/>
    <property type="match status" value="1"/>
</dbReference>
<evidence type="ECO:0000256" key="2">
    <source>
        <dbReference type="ARBA" id="ARBA00008387"/>
    </source>
</evidence>
<evidence type="ECO:0000256" key="4">
    <source>
        <dbReference type="ARBA" id="ARBA00022723"/>
    </source>
</evidence>
<dbReference type="GO" id="GO:0009289">
    <property type="term" value="C:pilus"/>
    <property type="evidence" value="ECO:0007669"/>
    <property type="project" value="UniProtKB-SubCell"/>
</dbReference>
<evidence type="ECO:0000256" key="8">
    <source>
        <dbReference type="SAM" id="SignalP"/>
    </source>
</evidence>
<evidence type="ECO:0000313" key="10">
    <source>
        <dbReference type="EMBL" id="SIS85174.1"/>
    </source>
</evidence>
<dbReference type="Proteomes" id="UP000185999">
    <property type="component" value="Unassembled WGS sequence"/>
</dbReference>
<feature type="compositionally biased region" description="Polar residues" evidence="7">
    <location>
        <begin position="308"/>
        <end position="317"/>
    </location>
</feature>
<evidence type="ECO:0000259" key="9">
    <source>
        <dbReference type="Pfam" id="PF05567"/>
    </source>
</evidence>
<dbReference type="STRING" id="619304.SAMN05421760_10633"/>
<sequence length="1123" mass="121827">MFSHKRVITAVFIMHLAVGNVAAGNLSLSDAPLSVSTSAEPNIMLLIDNSGSMDTIIESDYFLANPPADNQTEWRPLEYYSSGGYYYYGSVYSNNEGNFYPLRGVRHNCSTGFLKFYTADASQSKCLRLPDPVGGENTRYTGAYINYLLNTYSSGTDLRGGSTIPDDYRMNVARNVASNLIPDFDNVRFGLSSFYGPSSYSYGHGATINRNCGSSVADIQTSLNGLSASTNTPLAEALYEVTRYFRGLSSYYHSNTTYTSPIQYRCQKNFTIAITDGFPTYDRNYPTNDPADVLNTGKSLPDWDGEHPNTNSSQYPSFPQYSDGFDTSGNSEGATLYLDDIALFANEIDMKTFDVNGNDLDGISWDDTTDNAKFAQQNMLTYTIGFATENQMLEDAAAYGQGGYENANNADELTTKLKAAINDILARAGAASSAAASTGSLQVGTLIYQASFNSGDWVGSLVTYEFDTDTTSGTYGELLTELDTDVASDTYGEQMPAEVWDAADLIPAWDIRNIITNIGSTGTGFNRDYFDGDAANSAATNASIAGLLADNFDDDLNLVDYLRGRAVTAYRARTSLLGDIVHSSPIYVGAPNRNYTDTFESGSETYAQFAARLKDRTPVIYVGANDGMLHAFDAADGDELMAYIPGILLPDLKNLSVINYSHQYYVDGTPTIQDAFIDTGSSAEWRTVLVSGLNKGGQSIFALDVTDPEGVSDNTVSFSEDNADNVFLWEFTDADDAELGYSYSQPVIAKLNDNKWYAIFGSGYNNTEADGHASLTGDASVFIVDLENGSLVKNITTATGMDEDPTSQNRPNGLPRVTLVDTNNDSKTDYLYAGDLFGNLWKFDLSGSTIASWGLAYKAYTACSDELCTEHQPITTKVSVNKHSSDVGIMVYFGTGKYIETTDNNGAAGGVQSIYGIWDKGSVVSNASGRSQLQQQSIIYEDGVTFTDTKGTLATNDDTTTTETIRVISNNALSTTDKGWYMDLIPPSGVEAGERQVTELLLRRDRLIFSSSIPIDSVCNPSGDSWLFDLKAETGSRLSYSAFDLNEDGAYGKDDMVTVTIGGEEVLVPITAIKTGTGASKITPLLDDENGCTTKYIQGGSQKVINSFCGPGYGRQKWQQIFR</sequence>
<reference evidence="11" key="1">
    <citation type="submission" date="2017-01" db="EMBL/GenBank/DDBJ databases">
        <authorList>
            <person name="Varghese N."/>
            <person name="Submissions S."/>
        </authorList>
    </citation>
    <scope>NUCLEOTIDE SEQUENCE [LARGE SCALE GENOMIC DNA]</scope>
    <source>
        <strain evidence="11">DSM 22306</strain>
    </source>
</reference>
<dbReference type="InterPro" id="IPR011047">
    <property type="entry name" value="Quinoprotein_ADH-like_sf"/>
</dbReference>
<dbReference type="Pfam" id="PF05567">
    <property type="entry name" value="T4P_PilY1"/>
    <property type="match status" value="1"/>
</dbReference>
<dbReference type="EMBL" id="FTOE01000006">
    <property type="protein sequence ID" value="SIS85174.1"/>
    <property type="molecule type" value="Genomic_DNA"/>
</dbReference>